<dbReference type="EMBL" id="PNEN01001798">
    <property type="protein sequence ID" value="PPJ49831.1"/>
    <property type="molecule type" value="Genomic_DNA"/>
</dbReference>
<feature type="domain" description="Small ribosomal subunit protein uS7" evidence="5">
    <location>
        <begin position="134"/>
        <end position="280"/>
    </location>
</feature>
<comment type="similarity">
    <text evidence="1 4">Belongs to the universal ribosomal protein uS7 family.</text>
</comment>
<dbReference type="PROSITE" id="PS00052">
    <property type="entry name" value="RIBOSOMAL_S7"/>
    <property type="match status" value="1"/>
</dbReference>
<sequence length="280" mass="31236">MTVTSSRSLKAWFVRLGANTQFDKTTLPITATVHPTRRHPTPSALFAVSQTFLLATSRPPEQSNTAKMSDGEVEVEQSPNYNVLPKDVVENIGQTKLFNKWSYEDVEIRDISLTDYIQIRQPVYISHSAGRYAVKRFRKAQCPIIERLTNSLMMNGRNNGKKLMAVRIVAHAFEIIHIMTDQNPIQIAVDAIVNCGPREDSTRIGSAGTVRRQAVDVSPLRRVNQAIALLTIGAREASFRNIKSIAECLAEELINAAKGSSNSYAIKKKDELERVAKSNR</sequence>
<evidence type="ECO:0000313" key="6">
    <source>
        <dbReference type="EMBL" id="PPJ49831.1"/>
    </source>
</evidence>
<evidence type="ECO:0000256" key="1">
    <source>
        <dbReference type="ARBA" id="ARBA00007151"/>
    </source>
</evidence>
<evidence type="ECO:0000313" key="7">
    <source>
        <dbReference type="Proteomes" id="UP000237631"/>
    </source>
</evidence>
<evidence type="ECO:0000256" key="3">
    <source>
        <dbReference type="ARBA" id="ARBA00023274"/>
    </source>
</evidence>
<dbReference type="NCBIfam" id="NF003106">
    <property type="entry name" value="PRK04027.1"/>
    <property type="match status" value="1"/>
</dbReference>
<organism evidence="6 7">
    <name type="scientific">Cercospora berteroae</name>
    <dbReference type="NCBI Taxonomy" id="357750"/>
    <lineage>
        <taxon>Eukaryota</taxon>
        <taxon>Fungi</taxon>
        <taxon>Dikarya</taxon>
        <taxon>Ascomycota</taxon>
        <taxon>Pezizomycotina</taxon>
        <taxon>Dothideomycetes</taxon>
        <taxon>Dothideomycetidae</taxon>
        <taxon>Mycosphaerellales</taxon>
        <taxon>Mycosphaerellaceae</taxon>
        <taxon>Cercospora</taxon>
    </lineage>
</organism>
<gene>
    <name evidence="6" type="ORF">CBER1_03332</name>
</gene>
<protein>
    <recommendedName>
        <fullName evidence="5">Small ribosomal subunit protein uS7 domain-containing protein</fullName>
    </recommendedName>
</protein>
<reference evidence="7" key="1">
    <citation type="journal article" date="2017" name="bioRxiv">
        <title>Conservation of a gene cluster reveals novel cercosporin biosynthetic mechanisms and extends production to the genus Colletotrichum.</title>
        <authorList>
            <person name="de Jonge R."/>
            <person name="Ebert M.K."/>
            <person name="Huitt-Roehl C.R."/>
            <person name="Pal P."/>
            <person name="Suttle J.C."/>
            <person name="Spanner R.E."/>
            <person name="Neubauer J.D."/>
            <person name="Jurick W.M.II."/>
            <person name="Stott K.A."/>
            <person name="Secor G.A."/>
            <person name="Thomma B.P.H.J."/>
            <person name="Van de Peer Y."/>
            <person name="Townsend C.A."/>
            <person name="Bolton M.D."/>
        </authorList>
    </citation>
    <scope>NUCLEOTIDE SEQUENCE [LARGE SCALE GENOMIC DNA]</scope>
    <source>
        <strain evidence="7">CBS538.71</strain>
    </source>
</reference>
<dbReference type="Proteomes" id="UP000237631">
    <property type="component" value="Unassembled WGS sequence"/>
</dbReference>
<dbReference type="FunFam" id="1.10.455.10:FF:000002">
    <property type="entry name" value="40S ribosomal protein S5"/>
    <property type="match status" value="1"/>
</dbReference>
<accession>A0A2S6BQS2</accession>
<dbReference type="InterPro" id="IPR023798">
    <property type="entry name" value="Ribosomal_uS7_dom"/>
</dbReference>
<dbReference type="InterPro" id="IPR000235">
    <property type="entry name" value="Ribosomal_uS7"/>
</dbReference>
<dbReference type="Gene3D" id="1.10.455.10">
    <property type="entry name" value="Ribosomal protein S7 domain"/>
    <property type="match status" value="1"/>
</dbReference>
<name>A0A2S6BQS2_9PEZI</name>
<dbReference type="PANTHER" id="PTHR11205">
    <property type="entry name" value="RIBOSOMAL PROTEIN S7"/>
    <property type="match status" value="1"/>
</dbReference>
<dbReference type="NCBIfam" id="TIGR01028">
    <property type="entry name" value="uS7_euk_arch"/>
    <property type="match status" value="1"/>
</dbReference>
<keyword evidence="2 4" id="KW-0689">Ribosomal protein</keyword>
<dbReference type="GO" id="GO:0015935">
    <property type="term" value="C:small ribosomal subunit"/>
    <property type="evidence" value="ECO:0007669"/>
    <property type="project" value="InterPro"/>
</dbReference>
<dbReference type="GO" id="GO:0003723">
    <property type="term" value="F:RNA binding"/>
    <property type="evidence" value="ECO:0007669"/>
    <property type="project" value="InterPro"/>
</dbReference>
<evidence type="ECO:0000256" key="4">
    <source>
        <dbReference type="RuleBase" id="RU003619"/>
    </source>
</evidence>
<evidence type="ECO:0000259" key="5">
    <source>
        <dbReference type="Pfam" id="PF00177"/>
    </source>
</evidence>
<proteinExistence type="inferred from homology"/>
<dbReference type="InterPro" id="IPR020606">
    <property type="entry name" value="Ribosomal_uS7_CS"/>
</dbReference>
<dbReference type="GO" id="GO:0003735">
    <property type="term" value="F:structural constituent of ribosome"/>
    <property type="evidence" value="ECO:0007669"/>
    <property type="project" value="InterPro"/>
</dbReference>
<comment type="caution">
    <text evidence="6">The sequence shown here is derived from an EMBL/GenBank/DDBJ whole genome shotgun (WGS) entry which is preliminary data.</text>
</comment>
<dbReference type="CDD" id="cd14867">
    <property type="entry name" value="uS7_Eukaryote"/>
    <property type="match status" value="1"/>
</dbReference>
<dbReference type="SUPFAM" id="SSF47973">
    <property type="entry name" value="Ribosomal protein S7"/>
    <property type="match status" value="1"/>
</dbReference>
<keyword evidence="7" id="KW-1185">Reference proteome</keyword>
<dbReference type="OrthoDB" id="10264639at2759"/>
<dbReference type="Pfam" id="PF00177">
    <property type="entry name" value="Ribosomal_S7"/>
    <property type="match status" value="1"/>
</dbReference>
<dbReference type="AlphaFoldDB" id="A0A2S6BQS2"/>
<dbReference type="GO" id="GO:0006412">
    <property type="term" value="P:translation"/>
    <property type="evidence" value="ECO:0007669"/>
    <property type="project" value="InterPro"/>
</dbReference>
<evidence type="ECO:0000256" key="2">
    <source>
        <dbReference type="ARBA" id="ARBA00022980"/>
    </source>
</evidence>
<dbReference type="STRING" id="357750.A0A2S6BQS2"/>
<dbReference type="InterPro" id="IPR005716">
    <property type="entry name" value="Ribosomal_uS7_euk/arc"/>
</dbReference>
<keyword evidence="3 4" id="KW-0687">Ribonucleoprotein</keyword>
<dbReference type="InterPro" id="IPR036823">
    <property type="entry name" value="Ribosomal_uS7_dom_sf"/>
</dbReference>